<dbReference type="NCBIfam" id="TIGR03506">
    <property type="entry name" value="FlgEFG_subfam"/>
    <property type="match status" value="2"/>
</dbReference>
<dbReference type="SUPFAM" id="SSF117143">
    <property type="entry name" value="Flagellar hook protein flgE"/>
    <property type="match status" value="1"/>
</dbReference>
<proteinExistence type="inferred from homology"/>
<dbReference type="GO" id="GO:0071978">
    <property type="term" value="P:bacterial-type flagellum-dependent swarming motility"/>
    <property type="evidence" value="ECO:0007669"/>
    <property type="project" value="TreeGrafter"/>
</dbReference>
<keyword evidence="13" id="KW-1185">Reference proteome</keyword>
<dbReference type="GO" id="GO:0009426">
    <property type="term" value="C:bacterial-type flagellum basal body, distal rod"/>
    <property type="evidence" value="ECO:0007669"/>
    <property type="project" value="UniProtKB-UniRule"/>
</dbReference>
<evidence type="ECO:0000313" key="12">
    <source>
        <dbReference type="EMBL" id="KLK94337.1"/>
    </source>
</evidence>
<comment type="similarity">
    <text evidence="2 8">Belongs to the flagella basal body rod proteins family.</text>
</comment>
<dbReference type="PROSITE" id="PS00588">
    <property type="entry name" value="FLAGELLA_BB_ROD"/>
    <property type="match status" value="1"/>
</dbReference>
<dbReference type="Pfam" id="PF06429">
    <property type="entry name" value="Flg_bbr_C"/>
    <property type="match status" value="1"/>
</dbReference>
<dbReference type="STRING" id="1225564.AA309_03605"/>
<keyword evidence="12" id="KW-0969">Cilium</keyword>
<dbReference type="PANTHER" id="PTHR30435">
    <property type="entry name" value="FLAGELLAR PROTEIN"/>
    <property type="match status" value="1"/>
</dbReference>
<evidence type="ECO:0000256" key="1">
    <source>
        <dbReference type="ARBA" id="ARBA00004117"/>
    </source>
</evidence>
<evidence type="ECO:0000259" key="9">
    <source>
        <dbReference type="Pfam" id="PF00460"/>
    </source>
</evidence>
<evidence type="ECO:0000256" key="5">
    <source>
        <dbReference type="ARBA" id="ARBA00025933"/>
    </source>
</evidence>
<dbReference type="InterPro" id="IPR019776">
    <property type="entry name" value="Flagellar_basal_body_rod_CS"/>
</dbReference>
<dbReference type="RefSeq" id="WP_047187629.1">
    <property type="nucleotide sequence ID" value="NZ_LCYG01000014.1"/>
</dbReference>
<dbReference type="InterPro" id="IPR001444">
    <property type="entry name" value="Flag_bb_rod_N"/>
</dbReference>
<dbReference type="PANTHER" id="PTHR30435:SF19">
    <property type="entry name" value="FLAGELLAR BASAL-BODY ROD PROTEIN FLGG"/>
    <property type="match status" value="1"/>
</dbReference>
<dbReference type="NCBIfam" id="TIGR02488">
    <property type="entry name" value="flgG_G_neg"/>
    <property type="match status" value="1"/>
</dbReference>
<comment type="subcellular location">
    <subcellularLocation>
        <location evidence="1 8">Bacterial flagellum basal body</location>
    </subcellularLocation>
</comment>
<dbReference type="Proteomes" id="UP000035489">
    <property type="component" value="Unassembled WGS sequence"/>
</dbReference>
<protein>
    <recommendedName>
        <fullName evidence="3 7">Flagellar basal-body rod protein FlgG</fullName>
    </recommendedName>
    <alternativeName>
        <fullName evidence="6 8">Distal rod protein</fullName>
    </alternativeName>
</protein>
<reference evidence="12 13" key="1">
    <citation type="submission" date="2015-05" db="EMBL/GenBank/DDBJ databases">
        <title>Draft genome sequence of Microvirga vignae strain BR3299, a novel nitrogen fixing bacteria isolated from Brazil semi-aired region.</title>
        <authorList>
            <person name="Zilli J.E."/>
            <person name="Passos S.R."/>
            <person name="Leite J."/>
            <person name="Baldani J.I."/>
            <person name="Xavier G.R."/>
            <person name="Rumjaneck N.G."/>
            <person name="Simoes-Araujo J.L."/>
        </authorList>
    </citation>
    <scope>NUCLEOTIDE SEQUENCE [LARGE SCALE GENOMIC DNA]</scope>
    <source>
        <strain evidence="12 13">BR3299</strain>
    </source>
</reference>
<keyword evidence="4 8" id="KW-0975">Bacterial flagellum</keyword>
<dbReference type="InterPro" id="IPR037925">
    <property type="entry name" value="FlgE/F/G-like"/>
</dbReference>
<accession>A0A0H1RNV4</accession>
<evidence type="ECO:0000256" key="4">
    <source>
        <dbReference type="ARBA" id="ARBA00023143"/>
    </source>
</evidence>
<feature type="domain" description="Flagellar hook protein FlgE/F/G-like D1" evidence="11">
    <location>
        <begin position="96"/>
        <end position="161"/>
    </location>
</feature>
<dbReference type="InterPro" id="IPR012834">
    <property type="entry name" value="FlgG_G_neg"/>
</dbReference>
<keyword evidence="12" id="KW-0966">Cell projection</keyword>
<evidence type="ECO:0000256" key="3">
    <source>
        <dbReference type="ARBA" id="ARBA00017948"/>
    </source>
</evidence>
<feature type="domain" description="Flagellar basal-body/hook protein C-terminal" evidence="10">
    <location>
        <begin position="218"/>
        <end position="260"/>
    </location>
</feature>
<evidence type="ECO:0000256" key="8">
    <source>
        <dbReference type="RuleBase" id="RU362116"/>
    </source>
</evidence>
<dbReference type="EMBL" id="LCYG01000014">
    <property type="protein sequence ID" value="KLK94337.1"/>
    <property type="molecule type" value="Genomic_DNA"/>
</dbReference>
<evidence type="ECO:0000259" key="10">
    <source>
        <dbReference type="Pfam" id="PF06429"/>
    </source>
</evidence>
<dbReference type="InterPro" id="IPR053967">
    <property type="entry name" value="LlgE_F_G-like_D1"/>
</dbReference>
<comment type="caution">
    <text evidence="12">The sequence shown here is derived from an EMBL/GenBank/DDBJ whole genome shotgun (WGS) entry which is preliminary data.</text>
</comment>
<dbReference type="PATRIC" id="fig|1225564.3.peg.966"/>
<dbReference type="InterPro" id="IPR020013">
    <property type="entry name" value="Flagellar_FlgE/F/G"/>
</dbReference>
<evidence type="ECO:0000256" key="6">
    <source>
        <dbReference type="ARBA" id="ARBA00032912"/>
    </source>
</evidence>
<sequence length="264" mass="27539">MRALAIAATGMNAQQLNVEVIANNISNVNTTAFKGARAEFSDLLYQAERAQAVPNQAGASPVPEGAMLGLGVRTAAIRNLHRQGSLAATANQYDLALNGRGWFQVGGPNGEVLYTRAGAFNKDSTGQLVTLDGYTVNPGGPINIPAEAIEISVNESGEVFAKIAGEETPRALGQITLANFANDAGLEPIGNNLFRETSASGAPNPGMPSDPGFGKIHQGYLEASNVDAIKEITNLITAQRAFEMNSKVIQAADDMAGTVSKGIR</sequence>
<dbReference type="OrthoDB" id="9804559at2"/>
<evidence type="ECO:0000256" key="2">
    <source>
        <dbReference type="ARBA" id="ARBA00009677"/>
    </source>
</evidence>
<dbReference type="InterPro" id="IPR010930">
    <property type="entry name" value="Flg_bb/hook_C_dom"/>
</dbReference>
<gene>
    <name evidence="12" type="ORF">AA309_03605</name>
</gene>
<name>A0A0H1RNV4_9HYPH</name>
<dbReference type="AlphaFoldDB" id="A0A0H1RNV4"/>
<evidence type="ECO:0000259" key="11">
    <source>
        <dbReference type="Pfam" id="PF22692"/>
    </source>
</evidence>
<dbReference type="Pfam" id="PF22692">
    <property type="entry name" value="LlgE_F_G_D1"/>
    <property type="match status" value="1"/>
</dbReference>
<organism evidence="12 13">
    <name type="scientific">Microvirga vignae</name>
    <dbReference type="NCBI Taxonomy" id="1225564"/>
    <lineage>
        <taxon>Bacteria</taxon>
        <taxon>Pseudomonadati</taxon>
        <taxon>Pseudomonadota</taxon>
        <taxon>Alphaproteobacteria</taxon>
        <taxon>Hyphomicrobiales</taxon>
        <taxon>Methylobacteriaceae</taxon>
        <taxon>Microvirga</taxon>
    </lineage>
</organism>
<evidence type="ECO:0000313" key="13">
    <source>
        <dbReference type="Proteomes" id="UP000035489"/>
    </source>
</evidence>
<comment type="subunit">
    <text evidence="5 8">The basal body constitutes a major portion of the flagellar organelle and consists of four rings (L,P,S, and M) mounted on a central rod. The rod consists of about 26 subunits of FlgG in the distal portion, and FlgB, FlgC and FlgF are thought to build up the proximal portion of the rod with about 6 subunits each.</text>
</comment>
<dbReference type="Pfam" id="PF00460">
    <property type="entry name" value="Flg_bb_rod"/>
    <property type="match status" value="1"/>
</dbReference>
<keyword evidence="12" id="KW-0282">Flagellum</keyword>
<feature type="domain" description="Flagellar basal body rod protein N-terminal" evidence="9">
    <location>
        <begin position="5"/>
        <end position="34"/>
    </location>
</feature>
<evidence type="ECO:0000256" key="7">
    <source>
        <dbReference type="NCBIfam" id="TIGR02488"/>
    </source>
</evidence>